<name>A0A844G0U3_9BACT</name>
<evidence type="ECO:0000256" key="1">
    <source>
        <dbReference type="ARBA" id="ARBA00010541"/>
    </source>
</evidence>
<reference evidence="4 5" key="1">
    <citation type="submission" date="2019-08" db="EMBL/GenBank/DDBJ databases">
        <title>In-depth cultivation of the pig gut microbiome towards novel bacterial diversity and tailored functional studies.</title>
        <authorList>
            <person name="Wylensek D."/>
            <person name="Hitch T.C.A."/>
            <person name="Clavel T."/>
        </authorList>
    </citation>
    <scope>NUCLEOTIDE SEQUENCE [LARGE SCALE GENOMIC DNA]</scope>
    <source>
        <strain evidence="4 5">BBE-744-WT-12</strain>
    </source>
</reference>
<accession>A0A844G0U3</accession>
<feature type="chain" id="PRO_5032459517" evidence="2">
    <location>
        <begin position="22"/>
        <end position="724"/>
    </location>
</feature>
<protein>
    <submittedName>
        <fullName evidence="4">PDZ domain-containing protein</fullName>
    </submittedName>
</protein>
<dbReference type="InterPro" id="IPR001478">
    <property type="entry name" value="PDZ"/>
</dbReference>
<sequence length="724" mass="78488">MKKSRNVFLAILLSGAFAAAAAETEKAPDAAELRELSVKLLDKLSASLVDVEYFFRPDENGKRPEFTVQYYCPGCRSMHSGSADSLIEDQRPFKVPGYAVAPDEFISSDIGALPEWIESLDLVFGGKRYPAKVVAYYPAQKSVLLKTASPVPGVVPLAFNPKAEGKRFGFSRSEESGVEHAFTAPWAPATVVRNLGNGETYVKTAANVLVVNEKGEVAALSMNDRLDVGTAPAEAVPSAWKQVSAAEHGRKLAEFKAMLEKNLYPVRIRLKPQKPLTGFAAHYQRRSENRNEADGIAIRMKDGKVLIAASLSPAETARLSRIVLTVDGKEIPARFVGSLQFFGALVAEPEQPLPGGGIAFYRGDAGKLSGASVYDAQLKSFGDKLELRVFPQKLESFDVGFRGMIVPAGRLLRQGYVFTENGELVSLPLERRKLDRDYASTEAVAASMVLALAGNFDPANVPQEGEEKIAWLGIEFQQLGPELARANKAAEFTEDGKNGLLVTYVYPDSPAARLGIKTGDILLSVTPDGSAAPVKFEGYQFGSEMDQFPWDRYDQVPPQYYDQIPAPWGTTRNALNRLLGGIGIGGKAKLAVVSDGRIHEYPFTVTAAPESFETAEKFNDSKLGMSVCDLTYEVRNYFQLKPEDTGVLVAKVKAGGRAAVAGIKPYEIVTTVDGEPVKNLESFRKLVEGRSELRIGVRRLAVTRIVTIAAPVGPVASAAPAEEE</sequence>
<dbReference type="InterPro" id="IPR036034">
    <property type="entry name" value="PDZ_sf"/>
</dbReference>
<evidence type="ECO:0000313" key="5">
    <source>
        <dbReference type="Proteomes" id="UP000435649"/>
    </source>
</evidence>
<feature type="signal peptide" evidence="2">
    <location>
        <begin position="1"/>
        <end position="21"/>
    </location>
</feature>
<dbReference type="EMBL" id="VUNS01000004">
    <property type="protein sequence ID" value="MST96525.1"/>
    <property type="molecule type" value="Genomic_DNA"/>
</dbReference>
<dbReference type="Proteomes" id="UP000435649">
    <property type="component" value="Unassembled WGS sequence"/>
</dbReference>
<gene>
    <name evidence="4" type="ORF">FYJ85_05630</name>
</gene>
<organism evidence="4 5">
    <name type="scientific">Victivallis lenta</name>
    <dbReference type="NCBI Taxonomy" id="2606640"/>
    <lineage>
        <taxon>Bacteria</taxon>
        <taxon>Pseudomonadati</taxon>
        <taxon>Lentisphaerota</taxon>
        <taxon>Lentisphaeria</taxon>
        <taxon>Victivallales</taxon>
        <taxon>Victivallaceae</taxon>
        <taxon>Victivallis</taxon>
    </lineage>
</organism>
<keyword evidence="5" id="KW-1185">Reference proteome</keyword>
<evidence type="ECO:0000313" key="4">
    <source>
        <dbReference type="EMBL" id="MST96525.1"/>
    </source>
</evidence>
<dbReference type="RefSeq" id="WP_154417244.1">
    <property type="nucleotide sequence ID" value="NZ_CALXOB010000047.1"/>
</dbReference>
<keyword evidence="2" id="KW-0732">Signal</keyword>
<comment type="similarity">
    <text evidence="1">Belongs to the peptidase S1C family.</text>
</comment>
<dbReference type="PROSITE" id="PS50106">
    <property type="entry name" value="PDZ"/>
    <property type="match status" value="1"/>
</dbReference>
<dbReference type="Gene3D" id="2.30.42.10">
    <property type="match status" value="2"/>
</dbReference>
<feature type="domain" description="PDZ" evidence="3">
    <location>
        <begin position="479"/>
        <end position="525"/>
    </location>
</feature>
<dbReference type="PANTHER" id="PTHR22939">
    <property type="entry name" value="SERINE PROTEASE FAMILY S1C HTRA-RELATED"/>
    <property type="match status" value="1"/>
</dbReference>
<comment type="caution">
    <text evidence="4">The sequence shown here is derived from an EMBL/GenBank/DDBJ whole genome shotgun (WGS) entry which is preliminary data.</text>
</comment>
<dbReference type="AlphaFoldDB" id="A0A844G0U3"/>
<evidence type="ECO:0000259" key="3">
    <source>
        <dbReference type="PROSITE" id="PS50106"/>
    </source>
</evidence>
<dbReference type="SMART" id="SM00228">
    <property type="entry name" value="PDZ"/>
    <property type="match status" value="2"/>
</dbReference>
<dbReference type="PANTHER" id="PTHR22939:SF129">
    <property type="entry name" value="SERINE PROTEASE HTRA2, MITOCHONDRIAL"/>
    <property type="match status" value="1"/>
</dbReference>
<evidence type="ECO:0000256" key="2">
    <source>
        <dbReference type="SAM" id="SignalP"/>
    </source>
</evidence>
<proteinExistence type="inferred from homology"/>
<dbReference type="SUPFAM" id="SSF50156">
    <property type="entry name" value="PDZ domain-like"/>
    <property type="match status" value="2"/>
</dbReference>